<evidence type="ECO:0000313" key="2">
    <source>
        <dbReference type="EMBL" id="PUU78037.1"/>
    </source>
</evidence>
<evidence type="ECO:0000313" key="3">
    <source>
        <dbReference type="Proteomes" id="UP000244722"/>
    </source>
</evidence>
<feature type="chain" id="PRO_5015483212" evidence="1">
    <location>
        <begin position="17"/>
        <end position="78"/>
    </location>
</feature>
<dbReference type="EMBL" id="NESQ01000131">
    <property type="protein sequence ID" value="PUU78037.1"/>
    <property type="molecule type" value="Genomic_DNA"/>
</dbReference>
<organism evidence="2 3">
    <name type="scientific">Tuber borchii</name>
    <name type="common">White truffle</name>
    <dbReference type="NCBI Taxonomy" id="42251"/>
    <lineage>
        <taxon>Eukaryota</taxon>
        <taxon>Fungi</taxon>
        <taxon>Dikarya</taxon>
        <taxon>Ascomycota</taxon>
        <taxon>Pezizomycotina</taxon>
        <taxon>Pezizomycetes</taxon>
        <taxon>Pezizales</taxon>
        <taxon>Tuberaceae</taxon>
        <taxon>Tuber</taxon>
    </lineage>
</organism>
<protein>
    <submittedName>
        <fullName evidence="2">Uncharacterized protein</fullName>
    </submittedName>
</protein>
<name>A0A2T6ZRE0_TUBBO</name>
<feature type="non-terminal residue" evidence="2">
    <location>
        <position position="1"/>
    </location>
</feature>
<keyword evidence="3" id="KW-1185">Reference proteome</keyword>
<reference evidence="2 3" key="1">
    <citation type="submission" date="2017-04" db="EMBL/GenBank/DDBJ databases">
        <title>Draft genome sequence of Tuber borchii Vittad., a whitish edible truffle.</title>
        <authorList>
            <consortium name="DOE Joint Genome Institute"/>
            <person name="Murat C."/>
            <person name="Kuo A."/>
            <person name="Barry K.W."/>
            <person name="Clum A."/>
            <person name="Dockter R.B."/>
            <person name="Fauchery L."/>
            <person name="Iotti M."/>
            <person name="Kohler A."/>
            <person name="Labutti K."/>
            <person name="Lindquist E.A."/>
            <person name="Lipzen A."/>
            <person name="Ohm R.A."/>
            <person name="Wang M."/>
            <person name="Grigoriev I.V."/>
            <person name="Zambonelli A."/>
            <person name="Martin F.M."/>
        </authorList>
    </citation>
    <scope>NUCLEOTIDE SEQUENCE [LARGE SCALE GENOMIC DNA]</scope>
    <source>
        <strain evidence="2 3">Tbo3840</strain>
    </source>
</reference>
<dbReference type="InterPro" id="IPR028301">
    <property type="entry name" value="V8_his_AS"/>
</dbReference>
<accession>A0A2T6ZRE0</accession>
<sequence>PWFVLLISRGAWMALGEHWFHWTQEKGSGVIVGNLTMSTGRHQIGTTVIPCWIPCCQVRGRIYGHCDSLLGLPELTYW</sequence>
<feature type="signal peptide" evidence="1">
    <location>
        <begin position="1"/>
        <end position="16"/>
    </location>
</feature>
<proteinExistence type="predicted"/>
<comment type="caution">
    <text evidence="2">The sequence shown here is derived from an EMBL/GenBank/DDBJ whole genome shotgun (WGS) entry which is preliminary data.</text>
</comment>
<gene>
    <name evidence="2" type="ORF">B9Z19DRAFT_984506</name>
</gene>
<dbReference type="PROSITE" id="PS00672">
    <property type="entry name" value="V8_HIS"/>
    <property type="match status" value="1"/>
</dbReference>
<dbReference type="Proteomes" id="UP000244722">
    <property type="component" value="Unassembled WGS sequence"/>
</dbReference>
<evidence type="ECO:0000256" key="1">
    <source>
        <dbReference type="SAM" id="SignalP"/>
    </source>
</evidence>
<dbReference type="AlphaFoldDB" id="A0A2T6ZRE0"/>
<keyword evidence="1" id="KW-0732">Signal</keyword>